<dbReference type="OrthoDB" id="779950at2759"/>
<gene>
    <name evidence="4" type="ORF">COCNU_04G008140</name>
</gene>
<dbReference type="InterPro" id="IPR036869">
    <property type="entry name" value="J_dom_sf"/>
</dbReference>
<dbReference type="PANTHER" id="PTHR44137:SF16">
    <property type="entry name" value="OS03G0837400 PROTEIN"/>
    <property type="match status" value="1"/>
</dbReference>
<dbReference type="PROSITE" id="PS50076">
    <property type="entry name" value="DNAJ_2"/>
    <property type="match status" value="1"/>
</dbReference>
<dbReference type="SMART" id="SM00271">
    <property type="entry name" value="DnaJ"/>
    <property type="match status" value="1"/>
</dbReference>
<keyword evidence="2" id="KW-0472">Membrane</keyword>
<dbReference type="Pfam" id="PF00226">
    <property type="entry name" value="DnaJ"/>
    <property type="match status" value="1"/>
</dbReference>
<feature type="compositionally biased region" description="Basic and acidic residues" evidence="1">
    <location>
        <begin position="152"/>
        <end position="166"/>
    </location>
</feature>
<dbReference type="Proteomes" id="UP000797356">
    <property type="component" value="Chromosome 4"/>
</dbReference>
<feature type="compositionally biased region" description="Polar residues" evidence="1">
    <location>
        <begin position="128"/>
        <end position="138"/>
    </location>
</feature>
<evidence type="ECO:0000256" key="1">
    <source>
        <dbReference type="SAM" id="MobiDB-lite"/>
    </source>
</evidence>
<dbReference type="CDD" id="cd06257">
    <property type="entry name" value="DnaJ"/>
    <property type="match status" value="1"/>
</dbReference>
<name>A0A8K0N0A4_COCNU</name>
<evidence type="ECO:0000256" key="2">
    <source>
        <dbReference type="SAM" id="Phobius"/>
    </source>
</evidence>
<evidence type="ECO:0000259" key="3">
    <source>
        <dbReference type="PROSITE" id="PS50076"/>
    </source>
</evidence>
<organism evidence="4 5">
    <name type="scientific">Cocos nucifera</name>
    <name type="common">Coconut palm</name>
    <dbReference type="NCBI Taxonomy" id="13894"/>
    <lineage>
        <taxon>Eukaryota</taxon>
        <taxon>Viridiplantae</taxon>
        <taxon>Streptophyta</taxon>
        <taxon>Embryophyta</taxon>
        <taxon>Tracheophyta</taxon>
        <taxon>Spermatophyta</taxon>
        <taxon>Magnoliopsida</taxon>
        <taxon>Liliopsida</taxon>
        <taxon>Arecaceae</taxon>
        <taxon>Arecoideae</taxon>
        <taxon>Cocoseae</taxon>
        <taxon>Attaleinae</taxon>
        <taxon>Cocos</taxon>
    </lineage>
</organism>
<reference evidence="4" key="2">
    <citation type="submission" date="2019-07" db="EMBL/GenBank/DDBJ databases">
        <authorList>
            <person name="Yang Y."/>
            <person name="Bocs S."/>
            <person name="Baudouin L."/>
        </authorList>
    </citation>
    <scope>NUCLEOTIDE SEQUENCE</scope>
    <source>
        <tissue evidence="4">Spear leaf of Hainan Tall coconut</tissue>
    </source>
</reference>
<evidence type="ECO:0000313" key="5">
    <source>
        <dbReference type="Proteomes" id="UP000797356"/>
    </source>
</evidence>
<sequence length="374" mass="40958">MERRKGEAMKTLKQAEELFKANDFRGAVMLAHKARWLFPFLPGIVNVLVAYHVHVSARAKNPPSRDTDWHAVLGVPPSSDPEVMKKQYMNMRHLTHPDKCKSAAAAGAFQLVEQAWRCLNSPSPPTADSPTNSEPQNMTSRPRSPPPPTRSGDAKGKPATRNSDDRLVCLDSQAELGFKTAVDNPVLSKCQSCHGRAMITPENKFTDSSSRRQPENSLPLSSQSSIPNFLLCPFCGTRNSYRVIEGLCHVTCKQCGVPSLVKKDDGASFNKFEQTAGVSPPSSQTGIAMCRKCRIPYDGEVPNNRRILRRCKLCGSWASIKLEIKQIRVHEDQQCTPAADLPNQTTAVVPGSGDEPSDLPTAGDLVRCPSGRGE</sequence>
<dbReference type="GO" id="GO:0005783">
    <property type="term" value="C:endoplasmic reticulum"/>
    <property type="evidence" value="ECO:0007669"/>
    <property type="project" value="UniProtKB-ARBA"/>
</dbReference>
<keyword evidence="2" id="KW-0812">Transmembrane</keyword>
<feature type="domain" description="J" evidence="3">
    <location>
        <begin position="68"/>
        <end position="124"/>
    </location>
</feature>
<dbReference type="Gene3D" id="1.10.287.110">
    <property type="entry name" value="DnaJ domain"/>
    <property type="match status" value="1"/>
</dbReference>
<dbReference type="PANTHER" id="PTHR44137">
    <property type="entry name" value="BNAC03G44070D PROTEIN"/>
    <property type="match status" value="1"/>
</dbReference>
<protein>
    <recommendedName>
        <fullName evidence="3">J domain-containing protein</fullName>
    </recommendedName>
</protein>
<keyword evidence="5" id="KW-1185">Reference proteome</keyword>
<feature type="region of interest" description="Disordered" evidence="1">
    <location>
        <begin position="341"/>
        <end position="374"/>
    </location>
</feature>
<dbReference type="InterPro" id="IPR001623">
    <property type="entry name" value="DnaJ_domain"/>
</dbReference>
<proteinExistence type="predicted"/>
<feature type="region of interest" description="Disordered" evidence="1">
    <location>
        <begin position="201"/>
        <end position="220"/>
    </location>
</feature>
<feature type="transmembrane region" description="Helical" evidence="2">
    <location>
        <begin position="36"/>
        <end position="54"/>
    </location>
</feature>
<dbReference type="EMBL" id="CM017875">
    <property type="protein sequence ID" value="KAG1338508.1"/>
    <property type="molecule type" value="Genomic_DNA"/>
</dbReference>
<comment type="caution">
    <text evidence="4">The sequence shown here is derived from an EMBL/GenBank/DDBJ whole genome shotgun (WGS) entry which is preliminary data.</text>
</comment>
<reference evidence="4" key="1">
    <citation type="journal article" date="2017" name="Gigascience">
        <title>The genome draft of coconut (Cocos nucifera).</title>
        <authorList>
            <person name="Xiao Y."/>
            <person name="Xu P."/>
            <person name="Fan H."/>
            <person name="Baudouin L."/>
            <person name="Xia W."/>
            <person name="Bocs S."/>
            <person name="Xu J."/>
            <person name="Li Q."/>
            <person name="Guo A."/>
            <person name="Zhou L."/>
            <person name="Li J."/>
            <person name="Wu Y."/>
            <person name="Ma Z."/>
            <person name="Armero A."/>
            <person name="Issali A.E."/>
            <person name="Liu N."/>
            <person name="Peng M."/>
            <person name="Yang Y."/>
        </authorList>
    </citation>
    <scope>NUCLEOTIDE SEQUENCE</scope>
    <source>
        <tissue evidence="4">Spear leaf of Hainan Tall coconut</tissue>
    </source>
</reference>
<evidence type="ECO:0000313" key="4">
    <source>
        <dbReference type="EMBL" id="KAG1338508.1"/>
    </source>
</evidence>
<feature type="region of interest" description="Disordered" evidence="1">
    <location>
        <begin position="120"/>
        <end position="166"/>
    </location>
</feature>
<dbReference type="AlphaFoldDB" id="A0A8K0N0A4"/>
<dbReference type="SUPFAM" id="SSF46565">
    <property type="entry name" value="Chaperone J-domain"/>
    <property type="match status" value="1"/>
</dbReference>
<accession>A0A8K0N0A4</accession>
<keyword evidence="2" id="KW-1133">Transmembrane helix</keyword>